<dbReference type="Proteomes" id="UP000184386">
    <property type="component" value="Unassembled WGS sequence"/>
</dbReference>
<dbReference type="InterPro" id="IPR012338">
    <property type="entry name" value="Beta-lactam/transpept-like"/>
</dbReference>
<dbReference type="Gene3D" id="3.40.710.10">
    <property type="entry name" value="DD-peptidase/beta-lactamase superfamily"/>
    <property type="match status" value="1"/>
</dbReference>
<dbReference type="InterPro" id="IPR001460">
    <property type="entry name" value="PCN-bd_Tpept"/>
</dbReference>
<feature type="transmembrane region" description="Helical" evidence="4">
    <location>
        <begin position="12"/>
        <end position="35"/>
    </location>
</feature>
<keyword evidence="3 4" id="KW-0472">Membrane</keyword>
<keyword evidence="4" id="KW-1133">Transmembrane helix</keyword>
<comment type="subcellular location">
    <subcellularLocation>
        <location evidence="1">Membrane</location>
    </subcellularLocation>
</comment>
<proteinExistence type="inferred from homology"/>
<evidence type="ECO:0000313" key="7">
    <source>
        <dbReference type="Proteomes" id="UP000184386"/>
    </source>
</evidence>
<dbReference type="Gene3D" id="3.30.450.330">
    <property type="match status" value="1"/>
</dbReference>
<dbReference type="InterPro" id="IPR005311">
    <property type="entry name" value="PBP_dimer"/>
</dbReference>
<dbReference type="Gene3D" id="3.90.1310.10">
    <property type="entry name" value="Penicillin-binding protein 2a (Domain 2)"/>
    <property type="match status" value="1"/>
</dbReference>
<dbReference type="CDD" id="cd06576">
    <property type="entry name" value="PASTA_Pbp2x-like_1"/>
    <property type="match status" value="1"/>
</dbReference>
<dbReference type="AlphaFoldDB" id="A0A1M6NIF3"/>
<dbReference type="SMART" id="SM00740">
    <property type="entry name" value="PASTA"/>
    <property type="match status" value="1"/>
</dbReference>
<dbReference type="GO" id="GO:0005886">
    <property type="term" value="C:plasma membrane"/>
    <property type="evidence" value="ECO:0007669"/>
    <property type="project" value="TreeGrafter"/>
</dbReference>
<dbReference type="PANTHER" id="PTHR30627">
    <property type="entry name" value="PEPTIDOGLYCAN D,D-TRANSPEPTIDASE"/>
    <property type="match status" value="1"/>
</dbReference>
<gene>
    <name evidence="6" type="ORF">SAMN02745136_01315</name>
</gene>
<dbReference type="GO" id="GO:0071555">
    <property type="term" value="P:cell wall organization"/>
    <property type="evidence" value="ECO:0007669"/>
    <property type="project" value="TreeGrafter"/>
</dbReference>
<accession>A0A1M6NIF3</accession>
<keyword evidence="7" id="KW-1185">Reference proteome</keyword>
<dbReference type="InterPro" id="IPR036138">
    <property type="entry name" value="PBP_dimer_sf"/>
</dbReference>
<dbReference type="Pfam" id="PF03793">
    <property type="entry name" value="PASTA"/>
    <property type="match status" value="1"/>
</dbReference>
<evidence type="ECO:0000313" key="6">
    <source>
        <dbReference type="EMBL" id="SHJ95416.1"/>
    </source>
</evidence>
<sequence length="649" mass="71540">MARNKTFNRRNVLIVVSVIIIAAVLLTGRLAYLMIVKSADYAKRAEELHERERAIKAERGIIYDRNGVVLADNKPVSTISVIHSQITDPEKVIKLLSETLGLSEAKVRKRVEKKSSIERVKSNVDKAVADSIRELNLDGVMVDEDYKRYYPYGDLASKVIGFTGSDNQGIIGLEVEYDKYLKGTDGTILTLTTANGVEIENAAEDRIEPVAGKDLVTSLDVNIQKYAEQAALKVMEAKNAKNVKMILMNPQDGTIYACVNVPEFNLNEPYTLTDSALNGLDPSTLTDKQKNDLLNNMWRNASISDTYEPGSTFKVVTATAALEEKVVKLTDRFFCPGYKVVEDRRIRCHKAGGHGSEDFIDGIKNSCNPVFIEVGARVGVTNMYKYYSRLGLMRKTGVDLPGEARSIMHKTENVGAVELATMSFGQSFQITPLQLLVAASAVVNGGKLVTPHFGVEIKNKDGSIAKTLKYKEESGAVTKETSDLMKQLLEMVVSEGSGKRAYLAGYHIGGKTATSEKLPRSSNKYISSFLGFAPADNPQIIGIVLIDEPVGIYYGGTIAAPVIAEVYEDALPYLGIQPTYTEEEIKKNNIGTMRMPDLAGMSKAEVKKMLKDYTFKEVYYDGEGDKVKNQFPLSGEEINNNSNLILYME</sequence>
<dbReference type="InterPro" id="IPR050515">
    <property type="entry name" value="Beta-lactam/transpept"/>
</dbReference>
<evidence type="ECO:0000256" key="1">
    <source>
        <dbReference type="ARBA" id="ARBA00004370"/>
    </source>
</evidence>
<name>A0A1M6NIF3_9FIRM</name>
<dbReference type="Pfam" id="PF03717">
    <property type="entry name" value="PBP_dimer"/>
    <property type="match status" value="1"/>
</dbReference>
<reference evidence="6 7" key="1">
    <citation type="submission" date="2016-11" db="EMBL/GenBank/DDBJ databases">
        <authorList>
            <person name="Jaros S."/>
            <person name="Januszkiewicz K."/>
            <person name="Wedrychowicz H."/>
        </authorList>
    </citation>
    <scope>NUCLEOTIDE SEQUENCE [LARGE SCALE GENOMIC DNA]</scope>
    <source>
        <strain evidence="6 7">DSM 15929</strain>
    </source>
</reference>
<feature type="domain" description="PASTA" evidence="5">
    <location>
        <begin position="589"/>
        <end position="649"/>
    </location>
</feature>
<keyword evidence="4" id="KW-0812">Transmembrane</keyword>
<evidence type="ECO:0000256" key="4">
    <source>
        <dbReference type="SAM" id="Phobius"/>
    </source>
</evidence>
<dbReference type="PANTHER" id="PTHR30627:SF1">
    <property type="entry name" value="PEPTIDOGLYCAN D,D-TRANSPEPTIDASE FTSI"/>
    <property type="match status" value="1"/>
</dbReference>
<dbReference type="STRING" id="1121322.SAMN02745136_01315"/>
<dbReference type="EMBL" id="FRAC01000008">
    <property type="protein sequence ID" value="SHJ95416.1"/>
    <property type="molecule type" value="Genomic_DNA"/>
</dbReference>
<dbReference type="Pfam" id="PF00905">
    <property type="entry name" value="Transpeptidase"/>
    <property type="match status" value="1"/>
</dbReference>
<dbReference type="InterPro" id="IPR005543">
    <property type="entry name" value="PASTA_dom"/>
</dbReference>
<comment type="similarity">
    <text evidence="2">Belongs to the transpeptidase family.</text>
</comment>
<evidence type="ECO:0000256" key="2">
    <source>
        <dbReference type="ARBA" id="ARBA00007171"/>
    </source>
</evidence>
<evidence type="ECO:0000259" key="5">
    <source>
        <dbReference type="PROSITE" id="PS51178"/>
    </source>
</evidence>
<dbReference type="PROSITE" id="PS51178">
    <property type="entry name" value="PASTA"/>
    <property type="match status" value="1"/>
</dbReference>
<dbReference type="GO" id="GO:0008658">
    <property type="term" value="F:penicillin binding"/>
    <property type="evidence" value="ECO:0007669"/>
    <property type="project" value="InterPro"/>
</dbReference>
<protein>
    <submittedName>
        <fullName evidence="6">Stage V sporulation protein D (Sporulation-specific penicillin-binding protein)</fullName>
    </submittedName>
</protein>
<evidence type="ECO:0000256" key="3">
    <source>
        <dbReference type="ARBA" id="ARBA00023136"/>
    </source>
</evidence>
<dbReference type="SUPFAM" id="SSF56601">
    <property type="entry name" value="beta-lactamase/transpeptidase-like"/>
    <property type="match status" value="1"/>
</dbReference>
<dbReference type="OrthoDB" id="9804124at2"/>
<dbReference type="SUPFAM" id="SSF56519">
    <property type="entry name" value="Penicillin binding protein dimerisation domain"/>
    <property type="match status" value="1"/>
</dbReference>
<organism evidence="6 7">
    <name type="scientific">Anaerocolumna jejuensis DSM 15929</name>
    <dbReference type="NCBI Taxonomy" id="1121322"/>
    <lineage>
        <taxon>Bacteria</taxon>
        <taxon>Bacillati</taxon>
        <taxon>Bacillota</taxon>
        <taxon>Clostridia</taxon>
        <taxon>Lachnospirales</taxon>
        <taxon>Lachnospiraceae</taxon>
        <taxon>Anaerocolumna</taxon>
    </lineage>
</organism>
<dbReference type="RefSeq" id="WP_073274104.1">
    <property type="nucleotide sequence ID" value="NZ_FRAC01000008.1"/>
</dbReference>
<dbReference type="SUPFAM" id="SSF54184">
    <property type="entry name" value="Penicillin-binding protein 2x (pbp-2x), c-terminal domain"/>
    <property type="match status" value="1"/>
</dbReference>